<dbReference type="Pfam" id="PF14339">
    <property type="entry name" value="DUF4394"/>
    <property type="match status" value="1"/>
</dbReference>
<evidence type="ECO:0000259" key="1">
    <source>
        <dbReference type="Pfam" id="PF14339"/>
    </source>
</evidence>
<name>A0A8J7C6R6_9CYAN</name>
<sequence length="266" mass="27958">MKTIAQTSDLSTEGDSTAIEPATDNRLANLRLIALTTNNTLVNINLQGGANTRVRVRGINGNLVGIDFRPANNLLYGLTDTDNLYTINPDNGQATLVRQLSNSFNGGFQSGFDFNPAADRLRVVGSNGQNFRINVDTGEVITDGPIAFAADDVSGRVGFEANITASAYTNNVAGATSTQLYNIDYDQDILVLQNPPNAGTLRTVGSLGVNFAPIGGFDIFTDAQGNNTAYALSGTTLYTINLSTGAATRIANVPGGNFISLAITAR</sequence>
<comment type="caution">
    <text evidence="2">The sequence shown here is derived from an EMBL/GenBank/DDBJ whole genome shotgun (WGS) entry which is preliminary data.</text>
</comment>
<reference evidence="2" key="1">
    <citation type="submission" date="2020-09" db="EMBL/GenBank/DDBJ databases">
        <title>Iningainema tapete sp. nov. (Scytonemataceae, Cyanobacteria) from greenhouses in central Florida (USA) produces two types of nodularin with biosynthetic potential for microcystin-LR and anabaenopeptins.</title>
        <authorList>
            <person name="Berthold D.E."/>
            <person name="Lefler F.W."/>
            <person name="Huang I.-S."/>
            <person name="Abdulla H."/>
            <person name="Zimba P.V."/>
            <person name="Laughinghouse H.D. IV."/>
        </authorList>
    </citation>
    <scope>NUCLEOTIDE SEQUENCE</scope>
    <source>
        <strain evidence="2">BLCCT55</strain>
    </source>
</reference>
<accession>A0A8J7C6R6</accession>
<dbReference type="Proteomes" id="UP000629098">
    <property type="component" value="Unassembled WGS sequence"/>
</dbReference>
<dbReference type="InterPro" id="IPR025507">
    <property type="entry name" value="DUF4394"/>
</dbReference>
<feature type="domain" description="DUF4394" evidence="1">
    <location>
        <begin position="51"/>
        <end position="262"/>
    </location>
</feature>
<proteinExistence type="predicted"/>
<dbReference type="AlphaFoldDB" id="A0A8J7C6R6"/>
<dbReference type="SUPFAM" id="SSF63829">
    <property type="entry name" value="Calcium-dependent phosphotriesterase"/>
    <property type="match status" value="1"/>
</dbReference>
<evidence type="ECO:0000313" key="2">
    <source>
        <dbReference type="EMBL" id="MBD2772321.1"/>
    </source>
</evidence>
<dbReference type="EMBL" id="JACXAE010000037">
    <property type="protein sequence ID" value="MBD2772321.1"/>
    <property type="molecule type" value="Genomic_DNA"/>
</dbReference>
<evidence type="ECO:0000313" key="3">
    <source>
        <dbReference type="Proteomes" id="UP000629098"/>
    </source>
</evidence>
<protein>
    <submittedName>
        <fullName evidence="2">DUF4394 domain-containing protein</fullName>
    </submittedName>
</protein>
<gene>
    <name evidence="2" type="ORF">ICL16_09600</name>
</gene>
<organism evidence="2 3">
    <name type="scientific">Iningainema tapete BLCC-T55</name>
    <dbReference type="NCBI Taxonomy" id="2748662"/>
    <lineage>
        <taxon>Bacteria</taxon>
        <taxon>Bacillati</taxon>
        <taxon>Cyanobacteriota</taxon>
        <taxon>Cyanophyceae</taxon>
        <taxon>Nostocales</taxon>
        <taxon>Scytonemataceae</taxon>
        <taxon>Iningainema tapete</taxon>
    </lineage>
</organism>
<keyword evidence="3" id="KW-1185">Reference proteome</keyword>